<keyword evidence="4" id="KW-1185">Reference proteome</keyword>
<sequence length="146" mass="16700">MNMLVTTKLKINKPAHQIFEAIVSPTEIGNFWFSSSSERWDTGKRIILKYKEYHAEGVITVLEIEPDKKIVFSWGEEHDEITMVTISLQQQQSETIIEVVESGFDAHDPEIVAKMMAQKEGWVYTLTCLKGYIENGISNLRASLIH</sequence>
<accession>A0A0M9DFA2</accession>
<comment type="similarity">
    <text evidence="1">Belongs to the AHA1 family.</text>
</comment>
<dbReference type="AlphaFoldDB" id="A0A0M9DFA2"/>
<organism evidence="3 4">
    <name type="scientific">Lysinibacillus macroides</name>
    <dbReference type="NCBI Taxonomy" id="33935"/>
    <lineage>
        <taxon>Bacteria</taxon>
        <taxon>Bacillati</taxon>
        <taxon>Bacillota</taxon>
        <taxon>Bacilli</taxon>
        <taxon>Bacillales</taxon>
        <taxon>Bacillaceae</taxon>
        <taxon>Lysinibacillus</taxon>
    </lineage>
</organism>
<evidence type="ECO:0000313" key="4">
    <source>
        <dbReference type="Proteomes" id="UP000037977"/>
    </source>
</evidence>
<name>A0A0M9DFA2_9BACI</name>
<evidence type="ECO:0000256" key="1">
    <source>
        <dbReference type="ARBA" id="ARBA00006817"/>
    </source>
</evidence>
<feature type="domain" description="Activator of Hsp90 ATPase homologue 1/2-like C-terminal" evidence="2">
    <location>
        <begin position="14"/>
        <end position="134"/>
    </location>
</feature>
<dbReference type="InterPro" id="IPR013538">
    <property type="entry name" value="ASHA1/2-like_C"/>
</dbReference>
<dbReference type="Pfam" id="PF08327">
    <property type="entry name" value="AHSA1"/>
    <property type="match status" value="1"/>
</dbReference>
<evidence type="ECO:0000259" key="2">
    <source>
        <dbReference type="Pfam" id="PF08327"/>
    </source>
</evidence>
<dbReference type="PATRIC" id="fig|33935.3.peg.4412"/>
<dbReference type="Proteomes" id="UP000037977">
    <property type="component" value="Unassembled WGS sequence"/>
</dbReference>
<dbReference type="InterPro" id="IPR023393">
    <property type="entry name" value="START-like_dom_sf"/>
</dbReference>
<dbReference type="EMBL" id="LGCI01000011">
    <property type="protein sequence ID" value="KOY80298.1"/>
    <property type="molecule type" value="Genomic_DNA"/>
</dbReference>
<dbReference type="SUPFAM" id="SSF55961">
    <property type="entry name" value="Bet v1-like"/>
    <property type="match status" value="1"/>
</dbReference>
<proteinExistence type="inferred from homology"/>
<comment type="caution">
    <text evidence="3">The sequence shown here is derived from an EMBL/GenBank/DDBJ whole genome shotgun (WGS) entry which is preliminary data.</text>
</comment>
<dbReference type="STRING" id="33935.ADM90_20855"/>
<protein>
    <recommendedName>
        <fullName evidence="2">Activator of Hsp90 ATPase homologue 1/2-like C-terminal domain-containing protein</fullName>
    </recommendedName>
</protein>
<gene>
    <name evidence="3" type="ORF">ADM90_20855</name>
</gene>
<dbReference type="Gene3D" id="3.30.530.20">
    <property type="match status" value="1"/>
</dbReference>
<evidence type="ECO:0000313" key="3">
    <source>
        <dbReference type="EMBL" id="KOY80298.1"/>
    </source>
</evidence>
<reference evidence="3 4" key="1">
    <citation type="submission" date="2015-07" db="EMBL/GenBank/DDBJ databases">
        <title>Genome sequencing project for genomic taxonomy and phylogenomics of Bacillus-like bacteria.</title>
        <authorList>
            <person name="Liu B."/>
            <person name="Wang J."/>
            <person name="Zhu Y."/>
            <person name="Liu G."/>
            <person name="Chen Q."/>
            <person name="Chen Z."/>
            <person name="Che J."/>
            <person name="Ge C."/>
            <person name="Shi H."/>
            <person name="Pan Z."/>
            <person name="Liu X."/>
        </authorList>
    </citation>
    <scope>NUCLEOTIDE SEQUENCE [LARGE SCALE GENOMIC DNA]</scope>
    <source>
        <strain evidence="3 4">DSM 54</strain>
    </source>
</reference>